<evidence type="ECO:0000313" key="3">
    <source>
        <dbReference type="EMBL" id="CAF4332868.1"/>
    </source>
</evidence>
<dbReference type="EMBL" id="CAJNXB010002415">
    <property type="protein sequence ID" value="CAF3242752.1"/>
    <property type="molecule type" value="Genomic_DNA"/>
</dbReference>
<dbReference type="Proteomes" id="UP000663851">
    <property type="component" value="Unassembled WGS sequence"/>
</dbReference>
<comment type="caution">
    <text evidence="4">The sequence shown here is derived from an EMBL/GenBank/DDBJ whole genome shotgun (WGS) entry which is preliminary data.</text>
</comment>
<dbReference type="EMBL" id="CAJNYD010003675">
    <property type="protein sequence ID" value="CAF3536629.1"/>
    <property type="molecule type" value="Genomic_DNA"/>
</dbReference>
<reference evidence="4" key="1">
    <citation type="submission" date="2021-02" db="EMBL/GenBank/DDBJ databases">
        <authorList>
            <person name="Nowell W R."/>
        </authorList>
    </citation>
    <scope>NUCLEOTIDE SEQUENCE</scope>
</reference>
<dbReference type="OrthoDB" id="10049184at2759"/>
<keyword evidence="5" id="KW-1185">Reference proteome</keyword>
<sequence>MDDEYQFYHQSGSFDRFLASWSSSNSLLSKRISQLAKVGYIFPLIFTSPSSSRTSIKEKRIAVCVTGIVECIQEGWVPTYNMILNSLQGDIDTFVFLSSSHKLETIRFSVHSKNIRSYLNSTATIIYDDRIIDPQIPSNCTIFY</sequence>
<name>A0A821E8M4_9BILA</name>
<dbReference type="Proteomes" id="UP000663825">
    <property type="component" value="Unassembled WGS sequence"/>
</dbReference>
<evidence type="ECO:0000313" key="2">
    <source>
        <dbReference type="EMBL" id="CAF3536629.1"/>
    </source>
</evidence>
<protein>
    <submittedName>
        <fullName evidence="4">Uncharacterized protein</fullName>
    </submittedName>
</protein>
<dbReference type="EMBL" id="CAJOBP010028179">
    <property type="protein sequence ID" value="CAF4632168.1"/>
    <property type="molecule type" value="Genomic_DNA"/>
</dbReference>
<proteinExistence type="predicted"/>
<gene>
    <name evidence="3" type="ORF">HFQ381_LOCUS15572</name>
    <name evidence="2" type="ORF">LUA448_LOCUS27249</name>
    <name evidence="1" type="ORF">TIS948_LOCUS14733</name>
    <name evidence="4" type="ORF">UJA718_LOCUS32639</name>
</gene>
<evidence type="ECO:0000313" key="5">
    <source>
        <dbReference type="Proteomes" id="UP000663873"/>
    </source>
</evidence>
<dbReference type="Proteomes" id="UP000663873">
    <property type="component" value="Unassembled WGS sequence"/>
</dbReference>
<evidence type="ECO:0000313" key="4">
    <source>
        <dbReference type="EMBL" id="CAF4632168.1"/>
    </source>
</evidence>
<dbReference type="Proteomes" id="UP000663833">
    <property type="component" value="Unassembled WGS sequence"/>
</dbReference>
<dbReference type="AlphaFoldDB" id="A0A821E8M4"/>
<accession>A0A821E8M4</accession>
<organism evidence="4 5">
    <name type="scientific">Rotaria socialis</name>
    <dbReference type="NCBI Taxonomy" id="392032"/>
    <lineage>
        <taxon>Eukaryota</taxon>
        <taxon>Metazoa</taxon>
        <taxon>Spiralia</taxon>
        <taxon>Gnathifera</taxon>
        <taxon>Rotifera</taxon>
        <taxon>Eurotatoria</taxon>
        <taxon>Bdelloidea</taxon>
        <taxon>Philodinida</taxon>
        <taxon>Philodinidae</taxon>
        <taxon>Rotaria</taxon>
    </lineage>
</organism>
<dbReference type="EMBL" id="CAJOBO010001063">
    <property type="protein sequence ID" value="CAF4332868.1"/>
    <property type="molecule type" value="Genomic_DNA"/>
</dbReference>
<evidence type="ECO:0000313" key="1">
    <source>
        <dbReference type="EMBL" id="CAF3242752.1"/>
    </source>
</evidence>